<comment type="caution">
    <text evidence="8">The sequence shown here is derived from an EMBL/GenBank/DDBJ whole genome shotgun (WGS) entry which is preliminary data.</text>
</comment>
<name>A0ABX1JXI1_9CELL</name>
<evidence type="ECO:0000256" key="6">
    <source>
        <dbReference type="ARBA" id="ARBA00022842"/>
    </source>
</evidence>
<evidence type="ECO:0000256" key="5">
    <source>
        <dbReference type="ARBA" id="ARBA00022801"/>
    </source>
</evidence>
<evidence type="ECO:0000313" key="9">
    <source>
        <dbReference type="Proteomes" id="UP000777774"/>
    </source>
</evidence>
<dbReference type="Pfam" id="PF04029">
    <property type="entry name" value="2-ph_phosp"/>
    <property type="match status" value="1"/>
</dbReference>
<gene>
    <name evidence="8" type="ORF">HGA02_03150</name>
</gene>
<keyword evidence="6" id="KW-0460">Magnesium</keyword>
<reference evidence="8 9" key="1">
    <citation type="submission" date="2020-04" db="EMBL/GenBank/DDBJ databases">
        <title>MicrobeNet Type strains.</title>
        <authorList>
            <person name="Nicholson A.C."/>
        </authorList>
    </citation>
    <scope>NUCLEOTIDE SEQUENCE [LARGE SCALE GENOMIC DNA]</scope>
    <source>
        <strain evidence="8 9">ATCC BAA-787</strain>
    </source>
</reference>
<protein>
    <recommendedName>
        <fullName evidence="4">Probable 2-phosphosulfolactate phosphatase</fullName>
        <ecNumber evidence="3">3.1.3.71</ecNumber>
    </recommendedName>
</protein>
<dbReference type="InterPro" id="IPR036702">
    <property type="entry name" value="ComB-like_sf"/>
</dbReference>
<evidence type="ECO:0000256" key="4">
    <source>
        <dbReference type="ARBA" id="ARBA00021948"/>
    </source>
</evidence>
<proteinExistence type="inferred from homology"/>
<dbReference type="EC" id="3.1.3.71" evidence="3"/>
<keyword evidence="9" id="KW-1185">Reference proteome</keyword>
<dbReference type="EMBL" id="JAAXOY010000036">
    <property type="protein sequence ID" value="NKY38551.1"/>
    <property type="molecule type" value="Genomic_DNA"/>
</dbReference>
<evidence type="ECO:0000313" key="8">
    <source>
        <dbReference type="EMBL" id="NKY38551.1"/>
    </source>
</evidence>
<dbReference type="Gene3D" id="3.90.1560.10">
    <property type="entry name" value="ComB-like"/>
    <property type="match status" value="1"/>
</dbReference>
<evidence type="ECO:0000256" key="3">
    <source>
        <dbReference type="ARBA" id="ARBA00012953"/>
    </source>
</evidence>
<evidence type="ECO:0000256" key="7">
    <source>
        <dbReference type="ARBA" id="ARBA00033711"/>
    </source>
</evidence>
<dbReference type="Proteomes" id="UP000777774">
    <property type="component" value="Unassembled WGS sequence"/>
</dbReference>
<organism evidence="8 9">
    <name type="scientific">Cellulomonas septica</name>
    <dbReference type="NCBI Taxonomy" id="285080"/>
    <lineage>
        <taxon>Bacteria</taxon>
        <taxon>Bacillati</taxon>
        <taxon>Actinomycetota</taxon>
        <taxon>Actinomycetes</taxon>
        <taxon>Micrococcales</taxon>
        <taxon>Cellulomonadaceae</taxon>
        <taxon>Cellulomonas</taxon>
    </lineage>
</organism>
<comment type="cofactor">
    <cofactor evidence="1">
        <name>Mg(2+)</name>
        <dbReference type="ChEBI" id="CHEBI:18420"/>
    </cofactor>
</comment>
<comment type="catalytic activity">
    <reaction evidence="7">
        <text>(2R)-O-phospho-3-sulfolactate + H2O = (2R)-3-sulfolactate + phosphate</text>
        <dbReference type="Rhea" id="RHEA:23416"/>
        <dbReference type="ChEBI" id="CHEBI:15377"/>
        <dbReference type="ChEBI" id="CHEBI:15597"/>
        <dbReference type="ChEBI" id="CHEBI:43474"/>
        <dbReference type="ChEBI" id="CHEBI:58738"/>
        <dbReference type="EC" id="3.1.3.71"/>
    </reaction>
</comment>
<dbReference type="PANTHER" id="PTHR37311">
    <property type="entry name" value="2-PHOSPHOSULFOLACTATE PHOSPHATASE-RELATED"/>
    <property type="match status" value="1"/>
</dbReference>
<dbReference type="InterPro" id="IPR005238">
    <property type="entry name" value="ComB-like"/>
</dbReference>
<dbReference type="RefSeq" id="WP_168677505.1">
    <property type="nucleotide sequence ID" value="NZ_JAAXOY010000036.1"/>
</dbReference>
<comment type="similarity">
    <text evidence="2">Belongs to the ComB family.</text>
</comment>
<dbReference type="SUPFAM" id="SSF142823">
    <property type="entry name" value="ComB-like"/>
    <property type="match status" value="1"/>
</dbReference>
<accession>A0ABX1JXI1</accession>
<dbReference type="PANTHER" id="PTHR37311:SF1">
    <property type="entry name" value="2-PHOSPHOSULFOLACTATE PHOSPHATASE-RELATED"/>
    <property type="match status" value="1"/>
</dbReference>
<evidence type="ECO:0000256" key="2">
    <source>
        <dbReference type="ARBA" id="ARBA00009997"/>
    </source>
</evidence>
<evidence type="ECO:0000256" key="1">
    <source>
        <dbReference type="ARBA" id="ARBA00001946"/>
    </source>
</evidence>
<sequence>MSGDNAVPVDVRLVWGPSGARSLGADVDVAVVVDVLSFTTTVSVAADRGVTVLPCAAYNVHAATLAAQHDAVLAVRRSEARPGDVSLSPGSVRAAAGLRRLVLPSPNGSTLSRLLGADDRAVVAASLRNASSVAAWIAATAAEITRPLRVALVPAGERRADGSVRQAPEDVWGAGAVMESLTTAAPAVASPRAAAALTAWREVARRPGRALRLSRTGVDLTDAGFASDVAVAAEVGTSVAVPLLRDGAYVDVAPLGRRATP</sequence>
<keyword evidence="5" id="KW-0378">Hydrolase</keyword>